<dbReference type="InterPro" id="IPR053772">
    <property type="entry name" value="At1g61320/At1g61330-like"/>
</dbReference>
<dbReference type="InterPro" id="IPR001810">
    <property type="entry name" value="F-box_dom"/>
</dbReference>
<dbReference type="PANTHER" id="PTHR34145:SF61">
    <property type="entry name" value="OS07G0161500 PROTEIN"/>
    <property type="match status" value="1"/>
</dbReference>
<dbReference type="Pfam" id="PF00646">
    <property type="entry name" value="F-box"/>
    <property type="match status" value="1"/>
</dbReference>
<proteinExistence type="predicted"/>
<dbReference type="InterPro" id="IPR053781">
    <property type="entry name" value="F-box_AtFBL13-like"/>
</dbReference>
<sequence length="527" mass="61067">MKRNSKKHLCGAITKRTVRKVLLSNLPTDILSQILSWLPINDAVRTSILSREWKYVWRGHTNLTFDSATMRKQYFKASFGYGFINATEFISRVDTVLRQHSGVEIKHMEVKHMLHNKHANHVDRWINVAIASKTKELIIDLNGGFKLSLSRDISRGIYRDKGEPYNIPPQLFSADNGPYLQRLELTSVSLHLPADFKGFLNLKKLTLVDVSITDEDVQCMLSRCNLLEFFEIAYCRMVTSIRMPKPLNQFKHLLVDKCPLLQVIELNCSLTVLEYTGTVVPLIFTSTCRLKNILIKFMTCHAALDYMVTGFPSTLPSLETLTLHCAQRERIILPGKTFIFTHLRHLRLELVLLGNKKRHTDVLDYAYLLEVAPFMEKLELLMWLCCQRRPYCKEDGELRSRPPHHHTHLKFVHISGFFGHKDQVELALHILRSSIMLEKMEINPRVEIADCDESEKQFYEREQYVDGHRVATEYVCKADHRNVVDAVRASFSWGPPLDYRHARGVQGVSRPRGRLSRRHKGCCRRHP</sequence>
<feature type="domain" description="F-box" evidence="1">
    <location>
        <begin position="20"/>
        <end position="68"/>
    </location>
</feature>
<organism evidence="2">
    <name type="scientific">Setaria italica</name>
    <name type="common">Foxtail millet</name>
    <name type="synonym">Panicum italicum</name>
    <dbReference type="NCBI Taxonomy" id="4555"/>
    <lineage>
        <taxon>Eukaryota</taxon>
        <taxon>Viridiplantae</taxon>
        <taxon>Streptophyta</taxon>
        <taxon>Embryophyta</taxon>
        <taxon>Tracheophyta</taxon>
        <taxon>Spermatophyta</taxon>
        <taxon>Magnoliopsida</taxon>
        <taxon>Liliopsida</taxon>
        <taxon>Poales</taxon>
        <taxon>Poaceae</taxon>
        <taxon>PACMAD clade</taxon>
        <taxon>Panicoideae</taxon>
        <taxon>Panicodae</taxon>
        <taxon>Paniceae</taxon>
        <taxon>Cenchrinae</taxon>
        <taxon>Setaria</taxon>
    </lineage>
</organism>
<evidence type="ECO:0000313" key="2">
    <source>
        <dbReference type="EMBL" id="RCV09856.1"/>
    </source>
</evidence>
<dbReference type="Gene3D" id="3.80.10.10">
    <property type="entry name" value="Ribonuclease Inhibitor"/>
    <property type="match status" value="1"/>
</dbReference>
<dbReference type="SUPFAM" id="SSF52047">
    <property type="entry name" value="RNI-like"/>
    <property type="match status" value="1"/>
</dbReference>
<dbReference type="CDD" id="cd22160">
    <property type="entry name" value="F-box_AtFBL13-like"/>
    <property type="match status" value="1"/>
</dbReference>
<dbReference type="Pfam" id="PF23622">
    <property type="entry name" value="LRR_At1g61320_AtMIF1"/>
    <property type="match status" value="1"/>
</dbReference>
<dbReference type="AlphaFoldDB" id="A0A368PVN5"/>
<dbReference type="EMBL" id="CM003529">
    <property type="protein sequence ID" value="RCV09857.1"/>
    <property type="molecule type" value="Genomic_DNA"/>
</dbReference>
<gene>
    <name evidence="2" type="ORF">SETIT_2G063200v2</name>
</gene>
<dbReference type="SMART" id="SM00256">
    <property type="entry name" value="FBOX"/>
    <property type="match status" value="1"/>
</dbReference>
<evidence type="ECO:0000259" key="1">
    <source>
        <dbReference type="PROSITE" id="PS50181"/>
    </source>
</evidence>
<dbReference type="InterPro" id="IPR055357">
    <property type="entry name" value="LRR_At1g61320_AtMIF1"/>
</dbReference>
<dbReference type="PANTHER" id="PTHR34145">
    <property type="entry name" value="OS02G0105600 PROTEIN"/>
    <property type="match status" value="1"/>
</dbReference>
<dbReference type="Gene3D" id="1.20.1280.50">
    <property type="match status" value="1"/>
</dbReference>
<protein>
    <recommendedName>
        <fullName evidence="1">F-box domain-containing protein</fullName>
    </recommendedName>
</protein>
<dbReference type="PROSITE" id="PS50181">
    <property type="entry name" value="FBOX"/>
    <property type="match status" value="1"/>
</dbReference>
<dbReference type="InterPro" id="IPR036047">
    <property type="entry name" value="F-box-like_dom_sf"/>
</dbReference>
<dbReference type="InterPro" id="IPR032675">
    <property type="entry name" value="LRR_dom_sf"/>
</dbReference>
<reference evidence="2" key="1">
    <citation type="journal article" date="2012" name="Nat. Biotechnol.">
        <title>Reference genome sequence of the model plant Setaria.</title>
        <authorList>
            <person name="Bennetzen J.L."/>
            <person name="Schmutz J."/>
            <person name="Wang H."/>
            <person name="Percifield R."/>
            <person name="Hawkins J."/>
            <person name="Pontaroli A.C."/>
            <person name="Estep M."/>
            <person name="Feng L."/>
            <person name="Vaughn J.N."/>
            <person name="Grimwood J."/>
            <person name="Jenkins J."/>
            <person name="Barry K."/>
            <person name="Lindquist E."/>
            <person name="Hellsten U."/>
            <person name="Deshpande S."/>
            <person name="Wang X."/>
            <person name="Wu X."/>
            <person name="Mitros T."/>
            <person name="Triplett J."/>
            <person name="Yang X."/>
            <person name="Ye C.Y."/>
            <person name="Mauro-Herrera M."/>
            <person name="Wang L."/>
            <person name="Li P."/>
            <person name="Sharma M."/>
            <person name="Sharma R."/>
            <person name="Ronald P.C."/>
            <person name="Panaud O."/>
            <person name="Kellogg E.A."/>
            <person name="Brutnell T.P."/>
            <person name="Doust A.N."/>
            <person name="Tuskan G.A."/>
            <person name="Rokhsar D."/>
            <person name="Devos K.M."/>
        </authorList>
    </citation>
    <scope>NUCLEOTIDE SEQUENCE [LARGE SCALE GENOMIC DNA]</scope>
    <source>
        <strain evidence="2">Yugu1</strain>
    </source>
</reference>
<name>A0A368PVN5_SETIT</name>
<dbReference type="SUPFAM" id="SSF81383">
    <property type="entry name" value="F-box domain"/>
    <property type="match status" value="1"/>
</dbReference>
<dbReference type="STRING" id="4555.A0A368PVN5"/>
<reference evidence="2" key="2">
    <citation type="submission" date="2015-07" db="EMBL/GenBank/DDBJ databases">
        <authorList>
            <person name="Noorani M."/>
        </authorList>
    </citation>
    <scope>NUCLEOTIDE SEQUENCE</scope>
    <source>
        <strain evidence="2">Yugu1</strain>
    </source>
</reference>
<dbReference type="OrthoDB" id="778457at2759"/>
<accession>A0A368PVN5</accession>
<dbReference type="EMBL" id="CM003529">
    <property type="protein sequence ID" value="RCV09856.1"/>
    <property type="molecule type" value="Genomic_DNA"/>
</dbReference>